<dbReference type="EMBL" id="CAKKNE010000001">
    <property type="protein sequence ID" value="CAH0363877.1"/>
    <property type="molecule type" value="Genomic_DNA"/>
</dbReference>
<dbReference type="Pfam" id="PF05916">
    <property type="entry name" value="Sld5"/>
    <property type="match status" value="1"/>
</dbReference>
<dbReference type="PIRSF" id="PIRSF007764">
    <property type="entry name" value="Sld5"/>
    <property type="match status" value="1"/>
</dbReference>
<evidence type="ECO:0000256" key="2">
    <source>
        <dbReference type="ARBA" id="ARBA00008187"/>
    </source>
</evidence>
<feature type="domain" description="DNA replication complex GINS protein SLD5 C-terminal" evidence="9">
    <location>
        <begin position="184"/>
        <end position="237"/>
    </location>
</feature>
<evidence type="ECO:0000256" key="1">
    <source>
        <dbReference type="ARBA" id="ARBA00004123"/>
    </source>
</evidence>
<dbReference type="InterPro" id="IPR036224">
    <property type="entry name" value="GINS_bundle-like_dom_sf"/>
</dbReference>
<sequence>MAELDAILGNDEGGMDMDMGGTNQGAPRRNPAYEQLLTAWRSEQACPEVLPWRGDLVDALLDAAEQQEAMVKATVEQGGDVDECLFSAPLYESELARCRFVVGSYVRCRLRKLERQCGYIIADDDAYGRLSDAEKTHAVKYLDLIEKHHRASLLEDLPEPFRDERKDGDEACPEVLAKAISKAPALDRFVFIKANKDLGDVQIDSSGETAFISKGDTHALRYGPVRDYVLDGSLSLV</sequence>
<dbReference type="OrthoDB" id="338231at2759"/>
<evidence type="ECO:0000256" key="6">
    <source>
        <dbReference type="PIRNR" id="PIRNR007764"/>
    </source>
</evidence>
<dbReference type="CDD" id="cd21692">
    <property type="entry name" value="GINS_B_Sld5"/>
    <property type="match status" value="1"/>
</dbReference>
<dbReference type="SUPFAM" id="SSF158573">
    <property type="entry name" value="GINS helical bundle-like"/>
    <property type="match status" value="1"/>
</dbReference>
<dbReference type="InterPro" id="IPR031633">
    <property type="entry name" value="SLD5_C"/>
</dbReference>
<dbReference type="EMBL" id="CAKKNE010000005">
    <property type="protein sequence ID" value="CAH0375681.1"/>
    <property type="molecule type" value="Genomic_DNA"/>
</dbReference>
<keyword evidence="4 6" id="KW-0235">DNA replication</keyword>
<feature type="region of interest" description="Disordered" evidence="7">
    <location>
        <begin position="9"/>
        <end position="28"/>
    </location>
</feature>
<dbReference type="PANTHER" id="PTHR21206">
    <property type="entry name" value="SLD5 PROTEIN"/>
    <property type="match status" value="1"/>
</dbReference>
<organism evidence="10 12">
    <name type="scientific">Pelagomonas calceolata</name>
    <dbReference type="NCBI Taxonomy" id="35677"/>
    <lineage>
        <taxon>Eukaryota</taxon>
        <taxon>Sar</taxon>
        <taxon>Stramenopiles</taxon>
        <taxon>Ochrophyta</taxon>
        <taxon>Pelagophyceae</taxon>
        <taxon>Pelagomonadales</taxon>
        <taxon>Pelagomonadaceae</taxon>
        <taxon>Pelagomonas</taxon>
    </lineage>
</organism>
<dbReference type="AlphaFoldDB" id="A0A8J2WPJ6"/>
<dbReference type="GO" id="GO:0000811">
    <property type="term" value="C:GINS complex"/>
    <property type="evidence" value="ECO:0007669"/>
    <property type="project" value="UniProtKB-UniRule"/>
</dbReference>
<dbReference type="Proteomes" id="UP000789595">
    <property type="component" value="Unassembled WGS sequence"/>
</dbReference>
<reference evidence="10" key="1">
    <citation type="submission" date="2021-11" db="EMBL/GenBank/DDBJ databases">
        <authorList>
            <consortium name="Genoscope - CEA"/>
            <person name="William W."/>
        </authorList>
    </citation>
    <scope>NUCLEOTIDE SEQUENCE</scope>
</reference>
<keyword evidence="5 6" id="KW-0539">Nucleus</keyword>
<name>A0A8J2WPJ6_9STRA</name>
<dbReference type="GO" id="GO:0000727">
    <property type="term" value="P:double-strand break repair via break-induced replication"/>
    <property type="evidence" value="ECO:0007669"/>
    <property type="project" value="TreeGrafter"/>
</dbReference>
<evidence type="ECO:0000256" key="5">
    <source>
        <dbReference type="ARBA" id="ARBA00023242"/>
    </source>
</evidence>
<dbReference type="CDD" id="cd11711">
    <property type="entry name" value="GINS_A_Sld5"/>
    <property type="match status" value="1"/>
</dbReference>
<comment type="subcellular location">
    <subcellularLocation>
        <location evidence="1 6">Nucleus</location>
    </subcellularLocation>
</comment>
<gene>
    <name evidence="10" type="ORF">PECAL_1P02180</name>
    <name evidence="11" type="ORF">PECAL_5P02180</name>
</gene>
<dbReference type="SUPFAM" id="SSF160059">
    <property type="entry name" value="PriA/YqbF domain"/>
    <property type="match status" value="1"/>
</dbReference>
<comment type="similarity">
    <text evidence="2 6">Belongs to the GINS4/SLD5 family.</text>
</comment>
<evidence type="ECO:0000259" key="9">
    <source>
        <dbReference type="Pfam" id="PF16922"/>
    </source>
</evidence>
<evidence type="ECO:0000256" key="3">
    <source>
        <dbReference type="ARBA" id="ARBA00014804"/>
    </source>
</evidence>
<comment type="caution">
    <text evidence="10">The sequence shown here is derived from an EMBL/GenBank/DDBJ whole genome shotgun (WGS) entry which is preliminary data.</text>
</comment>
<evidence type="ECO:0000256" key="7">
    <source>
        <dbReference type="SAM" id="MobiDB-lite"/>
    </source>
</evidence>
<evidence type="ECO:0000313" key="11">
    <source>
        <dbReference type="EMBL" id="CAH0375681.1"/>
    </source>
</evidence>
<evidence type="ECO:0000313" key="12">
    <source>
        <dbReference type="Proteomes" id="UP000789595"/>
    </source>
</evidence>
<keyword evidence="12" id="KW-1185">Reference proteome</keyword>
<dbReference type="InterPro" id="IPR021151">
    <property type="entry name" value="GINS_A"/>
</dbReference>
<accession>A0A8J2WPJ6</accession>
<evidence type="ECO:0000256" key="4">
    <source>
        <dbReference type="ARBA" id="ARBA00022705"/>
    </source>
</evidence>
<dbReference type="Gene3D" id="1.20.58.1030">
    <property type="match status" value="1"/>
</dbReference>
<evidence type="ECO:0000313" key="10">
    <source>
        <dbReference type="EMBL" id="CAH0363877.1"/>
    </source>
</evidence>
<dbReference type="Gene3D" id="3.40.5.60">
    <property type="match status" value="1"/>
</dbReference>
<protein>
    <recommendedName>
        <fullName evidence="3 6">DNA replication complex GINS protein SLD5</fullName>
    </recommendedName>
</protein>
<dbReference type="Pfam" id="PF16922">
    <property type="entry name" value="SLD5_C"/>
    <property type="match status" value="1"/>
</dbReference>
<dbReference type="InterPro" id="IPR008591">
    <property type="entry name" value="GINS_Sld5"/>
</dbReference>
<dbReference type="InterPro" id="IPR038749">
    <property type="entry name" value="Sld5_GINS_A"/>
</dbReference>
<proteinExistence type="inferred from homology"/>
<evidence type="ECO:0000259" key="8">
    <source>
        <dbReference type="Pfam" id="PF05916"/>
    </source>
</evidence>
<dbReference type="GO" id="GO:0006261">
    <property type="term" value="P:DNA-templated DNA replication"/>
    <property type="evidence" value="ECO:0007669"/>
    <property type="project" value="InterPro"/>
</dbReference>
<dbReference type="PANTHER" id="PTHR21206:SF0">
    <property type="entry name" value="DNA REPLICATION COMPLEX GINS PROTEIN SLD5"/>
    <property type="match status" value="1"/>
</dbReference>
<comment type="function">
    <text evidence="6">The GINS complex plays an essential role in the initiation of DNA replication.</text>
</comment>
<feature type="domain" description="GINS subunit" evidence="8">
    <location>
        <begin position="91"/>
        <end position="150"/>
    </location>
</feature>